<dbReference type="AlphaFoldDB" id="A0A2T0WAT8"/>
<dbReference type="SUPFAM" id="SSF52540">
    <property type="entry name" value="P-loop containing nucleoside triphosphate hydrolases"/>
    <property type="match status" value="1"/>
</dbReference>
<keyword evidence="7" id="KW-0347">Helicase</keyword>
<dbReference type="Pfam" id="PF00271">
    <property type="entry name" value="Helicase_C"/>
    <property type="match status" value="1"/>
</dbReference>
<reference evidence="7 8" key="1">
    <citation type="submission" date="2018-03" db="EMBL/GenBank/DDBJ databases">
        <title>Genomic Encyclopedia of Archaeal and Bacterial Type Strains, Phase II (KMG-II): from individual species to whole genera.</title>
        <authorList>
            <person name="Goeker M."/>
        </authorList>
    </citation>
    <scope>NUCLEOTIDE SEQUENCE [LARGE SCALE GENOMIC DNA]</scope>
    <source>
        <strain evidence="7 8">DSM 100212</strain>
    </source>
</reference>
<keyword evidence="4" id="KW-0413">Isomerase</keyword>
<sequence>MSSLDFGSLQDVLADWPERPLPEESLDGVFERIRKILHANRSSPSATIGADLMSLLRHVLRRQSLQSGVTAHLRLPRSQGWPGRDHWAQFGVRAQDAGTDYYLIEALPWSPDWLSEPDTPLFECAFAERNVRIDHRCRIDPFLEEAAGFEFFTSPGQREAVRSAFLVPAGETLIVELPTGSGKSFVAQAPIMVRGVEGPATICIVPTTALALDQARQTSEMLKRRFPRKEVPLLAWHSGLCPEQRQAVKTAIRQGTQGILYCSPESFTGALLPALYDAVKAGLLDYLFVDEAHLLSQWGDGFRPAFQMLAGVRRGLLARAAGRPFRTVLMSATLTPETIATFDTLFGPSRNVQMTASMHLRPEPQYWIHQESDPAEKVNKVLEAIRQAPRPVILYVTKRDDAKSWLKRLRSAGFVRTACFHGNTPDDERGSIIEQWAENDLDIVVATSAFGVGIDKRDVRAVIHATVPESIDRFYQEVGRGGRDGKTSASLLIYSDQDRDIASSLSAPALISNELGFARWDAMAASAKKLDALGLLLSLDLNVVPAHARQQNDYNVAWNMRTLILMARAGMIELESQSPEPLVREDGETDQAFEKRTQAYWSQYFEQTVVRIIETGSRNQRFFDDRISHERSRAFHASQAGGRLLDELLSGTRDVADLLQELYTNREAERMILVSRACGGCPAGRRMRNDDIRYSAPPAFGIRRVETVDHSAFAATFPQISTSAPIILALPEGSGTTQALEALSVLVSNFGIREIALPNALRKLPGIATLHQKVLGRLLLVQSLEEERAAGFADYQLARASIVDEKTCTDDLMLLERPLHVIVTPPSVSDPRHPARKLVDTGSNILTWDQLRAGYRA</sequence>
<dbReference type="GO" id="GO:0005737">
    <property type="term" value="C:cytoplasm"/>
    <property type="evidence" value="ECO:0007669"/>
    <property type="project" value="TreeGrafter"/>
</dbReference>
<comment type="caution">
    <text evidence="7">The sequence shown here is derived from an EMBL/GenBank/DDBJ whole genome shotgun (WGS) entry which is preliminary data.</text>
</comment>
<feature type="domain" description="Helicase ATP-binding" evidence="5">
    <location>
        <begin position="164"/>
        <end position="352"/>
    </location>
</feature>
<evidence type="ECO:0000313" key="8">
    <source>
        <dbReference type="Proteomes" id="UP000238392"/>
    </source>
</evidence>
<dbReference type="Gene3D" id="3.40.50.300">
    <property type="entry name" value="P-loop containing nucleotide triphosphate hydrolases"/>
    <property type="match status" value="2"/>
</dbReference>
<dbReference type="GO" id="GO:0043138">
    <property type="term" value="F:3'-5' DNA helicase activity"/>
    <property type="evidence" value="ECO:0007669"/>
    <property type="project" value="TreeGrafter"/>
</dbReference>
<feature type="domain" description="Helicase C-terminal" evidence="6">
    <location>
        <begin position="377"/>
        <end position="531"/>
    </location>
</feature>
<evidence type="ECO:0000256" key="1">
    <source>
        <dbReference type="ARBA" id="ARBA00022741"/>
    </source>
</evidence>
<dbReference type="PANTHER" id="PTHR13710">
    <property type="entry name" value="DNA HELICASE RECQ FAMILY MEMBER"/>
    <property type="match status" value="1"/>
</dbReference>
<keyword evidence="8" id="KW-1185">Reference proteome</keyword>
<dbReference type="PROSITE" id="PS51194">
    <property type="entry name" value="HELICASE_CTER"/>
    <property type="match status" value="1"/>
</dbReference>
<proteinExistence type="predicted"/>
<dbReference type="NCBIfam" id="NF041063">
    <property type="entry name" value="DpdF"/>
    <property type="match status" value="1"/>
</dbReference>
<accession>A0A2T0WAT8</accession>
<evidence type="ECO:0000256" key="2">
    <source>
        <dbReference type="ARBA" id="ARBA00022840"/>
    </source>
</evidence>
<dbReference type="SMART" id="SM00490">
    <property type="entry name" value="HELICc"/>
    <property type="match status" value="1"/>
</dbReference>
<evidence type="ECO:0000256" key="3">
    <source>
        <dbReference type="ARBA" id="ARBA00023125"/>
    </source>
</evidence>
<evidence type="ECO:0000256" key="4">
    <source>
        <dbReference type="ARBA" id="ARBA00023235"/>
    </source>
</evidence>
<dbReference type="PROSITE" id="PS51192">
    <property type="entry name" value="HELICASE_ATP_BIND_1"/>
    <property type="match status" value="1"/>
</dbReference>
<dbReference type="GO" id="GO:0005694">
    <property type="term" value="C:chromosome"/>
    <property type="evidence" value="ECO:0007669"/>
    <property type="project" value="TreeGrafter"/>
</dbReference>
<keyword evidence="3" id="KW-0238">DNA-binding</keyword>
<keyword evidence="7" id="KW-0378">Hydrolase</keyword>
<dbReference type="Pfam" id="PF00270">
    <property type="entry name" value="DEAD"/>
    <property type="match status" value="1"/>
</dbReference>
<organism evidence="7 8">
    <name type="scientific">Donghicola tyrosinivorans</name>
    <dbReference type="NCBI Taxonomy" id="1652492"/>
    <lineage>
        <taxon>Bacteria</taxon>
        <taxon>Pseudomonadati</taxon>
        <taxon>Pseudomonadota</taxon>
        <taxon>Alphaproteobacteria</taxon>
        <taxon>Rhodobacterales</taxon>
        <taxon>Roseobacteraceae</taxon>
        <taxon>Donghicola</taxon>
    </lineage>
</organism>
<evidence type="ECO:0000259" key="6">
    <source>
        <dbReference type="PROSITE" id="PS51194"/>
    </source>
</evidence>
<evidence type="ECO:0000259" key="5">
    <source>
        <dbReference type="PROSITE" id="PS51192"/>
    </source>
</evidence>
<dbReference type="InterPro" id="IPR014001">
    <property type="entry name" value="Helicase_ATP-bd"/>
</dbReference>
<dbReference type="PANTHER" id="PTHR13710:SF153">
    <property type="entry name" value="RECQ-LIKE DNA HELICASE BLM"/>
    <property type="match status" value="1"/>
</dbReference>
<dbReference type="InterPro" id="IPR027417">
    <property type="entry name" value="P-loop_NTPase"/>
</dbReference>
<dbReference type="GO" id="GO:0003677">
    <property type="term" value="F:DNA binding"/>
    <property type="evidence" value="ECO:0007669"/>
    <property type="project" value="UniProtKB-KW"/>
</dbReference>
<protein>
    <submittedName>
        <fullName evidence="7">RAD3-like DEAD/DEAH box helicase</fullName>
    </submittedName>
</protein>
<dbReference type="GO" id="GO:0005524">
    <property type="term" value="F:ATP binding"/>
    <property type="evidence" value="ECO:0007669"/>
    <property type="project" value="UniProtKB-KW"/>
</dbReference>
<keyword evidence="1" id="KW-0547">Nucleotide-binding</keyword>
<dbReference type="RefSeq" id="WP_106268624.1">
    <property type="nucleotide sequence ID" value="NZ_PVTQ01000028.1"/>
</dbReference>
<dbReference type="Proteomes" id="UP000238392">
    <property type="component" value="Unassembled WGS sequence"/>
</dbReference>
<name>A0A2T0WAT8_9RHOB</name>
<dbReference type="OrthoDB" id="9760034at2"/>
<dbReference type="InterPro" id="IPR011545">
    <property type="entry name" value="DEAD/DEAH_box_helicase_dom"/>
</dbReference>
<dbReference type="InterPro" id="IPR001650">
    <property type="entry name" value="Helicase_C-like"/>
</dbReference>
<keyword evidence="2" id="KW-0067">ATP-binding</keyword>
<evidence type="ECO:0000313" key="7">
    <source>
        <dbReference type="EMBL" id="PRY83807.1"/>
    </source>
</evidence>
<dbReference type="SMART" id="SM00487">
    <property type="entry name" value="DEXDc"/>
    <property type="match status" value="1"/>
</dbReference>
<gene>
    <name evidence="7" type="ORF">CLV74_1286</name>
</gene>
<dbReference type="EMBL" id="PVTQ01000028">
    <property type="protein sequence ID" value="PRY83807.1"/>
    <property type="molecule type" value="Genomic_DNA"/>
</dbReference>
<dbReference type="GO" id="GO:0000724">
    <property type="term" value="P:double-strand break repair via homologous recombination"/>
    <property type="evidence" value="ECO:0007669"/>
    <property type="project" value="TreeGrafter"/>
</dbReference>
<dbReference type="GO" id="GO:0009378">
    <property type="term" value="F:four-way junction helicase activity"/>
    <property type="evidence" value="ECO:0007669"/>
    <property type="project" value="TreeGrafter"/>
</dbReference>